<dbReference type="InterPro" id="IPR051678">
    <property type="entry name" value="AGP_Transferase"/>
</dbReference>
<organism evidence="3 4">
    <name type="scientific">Xylona heveae (strain CBS 132557 / TC161)</name>
    <dbReference type="NCBI Taxonomy" id="1328760"/>
    <lineage>
        <taxon>Eukaryota</taxon>
        <taxon>Fungi</taxon>
        <taxon>Dikarya</taxon>
        <taxon>Ascomycota</taxon>
        <taxon>Pezizomycotina</taxon>
        <taxon>Xylonomycetes</taxon>
        <taxon>Xylonales</taxon>
        <taxon>Xylonaceae</taxon>
        <taxon>Xylona</taxon>
    </lineage>
</organism>
<dbReference type="EMBL" id="KV407455">
    <property type="protein sequence ID" value="KZF25283.1"/>
    <property type="molecule type" value="Genomic_DNA"/>
</dbReference>
<reference evidence="3 4" key="1">
    <citation type="journal article" date="2016" name="Fungal Biol.">
        <title>The genome of Xylona heveae provides a window into fungal endophytism.</title>
        <authorList>
            <person name="Gazis R."/>
            <person name="Kuo A."/>
            <person name="Riley R."/>
            <person name="LaButti K."/>
            <person name="Lipzen A."/>
            <person name="Lin J."/>
            <person name="Amirebrahimi M."/>
            <person name="Hesse C.N."/>
            <person name="Spatafora J.W."/>
            <person name="Henrissat B."/>
            <person name="Hainaut M."/>
            <person name="Grigoriev I.V."/>
            <person name="Hibbett D.S."/>
        </authorList>
    </citation>
    <scope>NUCLEOTIDE SEQUENCE [LARGE SCALE GENOMIC DNA]</scope>
    <source>
        <strain evidence="3 4">TC161</strain>
    </source>
</reference>
<dbReference type="InterPro" id="IPR002575">
    <property type="entry name" value="Aminoglycoside_PTrfase"/>
</dbReference>
<dbReference type="AlphaFoldDB" id="A0A165IRK4"/>
<keyword evidence="4" id="KW-1185">Reference proteome</keyword>
<feature type="domain" description="Aminoglycoside phosphotransferase" evidence="2">
    <location>
        <begin position="62"/>
        <end position="285"/>
    </location>
</feature>
<dbReference type="InterPro" id="IPR011009">
    <property type="entry name" value="Kinase-like_dom_sf"/>
</dbReference>
<evidence type="ECO:0000313" key="4">
    <source>
        <dbReference type="Proteomes" id="UP000076632"/>
    </source>
</evidence>
<keyword evidence="3" id="KW-0418">Kinase</keyword>
<dbReference type="PANTHER" id="PTHR21310:SF51">
    <property type="entry name" value="AMINOGLYCOSIDE PHOSPHOTRANSFERASE DOMAIN-CONTAINING PROTEIN"/>
    <property type="match status" value="1"/>
</dbReference>
<dbReference type="InParanoid" id="A0A165IRK4"/>
<dbReference type="Pfam" id="PF01636">
    <property type="entry name" value="APH"/>
    <property type="match status" value="1"/>
</dbReference>
<dbReference type="PANTHER" id="PTHR21310">
    <property type="entry name" value="AMINOGLYCOSIDE PHOSPHOTRANSFERASE-RELATED-RELATED"/>
    <property type="match status" value="1"/>
</dbReference>
<dbReference type="GO" id="GO:0016301">
    <property type="term" value="F:kinase activity"/>
    <property type="evidence" value="ECO:0007669"/>
    <property type="project" value="UniProtKB-KW"/>
</dbReference>
<feature type="compositionally biased region" description="Basic and acidic residues" evidence="1">
    <location>
        <begin position="395"/>
        <end position="407"/>
    </location>
</feature>
<accession>A0A165IRK4</accession>
<gene>
    <name evidence="3" type="ORF">L228DRAFT_244084</name>
</gene>
<dbReference type="GeneID" id="28896971"/>
<protein>
    <submittedName>
        <fullName evidence="3">Kinase-like protein</fullName>
    </submittedName>
</protein>
<dbReference type="RefSeq" id="XP_018190838.1">
    <property type="nucleotide sequence ID" value="XM_018331834.1"/>
</dbReference>
<dbReference type="Proteomes" id="UP000076632">
    <property type="component" value="Unassembled WGS sequence"/>
</dbReference>
<feature type="region of interest" description="Disordered" evidence="1">
    <location>
        <begin position="389"/>
        <end position="423"/>
    </location>
</feature>
<dbReference type="SUPFAM" id="SSF56112">
    <property type="entry name" value="Protein kinase-like (PK-like)"/>
    <property type="match status" value="1"/>
</dbReference>
<dbReference type="Gene3D" id="3.90.1200.10">
    <property type="match status" value="1"/>
</dbReference>
<evidence type="ECO:0000256" key="1">
    <source>
        <dbReference type="SAM" id="MobiDB-lite"/>
    </source>
</evidence>
<name>A0A165IRK4_XYLHT</name>
<keyword evidence="3" id="KW-0808">Transferase</keyword>
<proteinExistence type="predicted"/>
<dbReference type="OMA" id="TAMPISF"/>
<evidence type="ECO:0000313" key="3">
    <source>
        <dbReference type="EMBL" id="KZF25283.1"/>
    </source>
</evidence>
<dbReference type="STRING" id="1328760.A0A165IRK4"/>
<sequence length="423" mass="47318">MSAIPSVFPSKANLEGKKSNGLELLFDELCVYASSNNGGVPCAVGPGFPSGSVHHVRVLEFHDGTNWIVRIPKRVDKRTAARIRSEVHTMTLIRETTNVRVPRVYAYEATGANKIGIPFILMERIPGISAIDARGFFDRGNGIISQEYKLPFLKAIAETQVQISSIRLPKIGTVSKSPNGTYEVGPIPGLGGPFDTASAFFEAQASKIKFPHTEDKIRRLMLNGPVDEVVSSVETFPHNIMALATRLSLFDDGPFPLYHPDFYYSNIILDDQCRVTGIIDWEKSHSIPWELAEFPFLLDMLPGLLGNPCNYDKDGTPREESERRTVEDREMYLTFVKDAEREQSQDARLSSSLGNKSLQDFAFAVRVYQYPGKLAIYNKVLQPFEDSWASRSKHRTEGKQLTREKGPRSRPSGVVREESTLSM</sequence>
<dbReference type="Gene3D" id="3.30.200.20">
    <property type="entry name" value="Phosphorylase Kinase, domain 1"/>
    <property type="match status" value="1"/>
</dbReference>
<evidence type="ECO:0000259" key="2">
    <source>
        <dbReference type="Pfam" id="PF01636"/>
    </source>
</evidence>
<dbReference type="OrthoDB" id="10003767at2759"/>